<dbReference type="PROSITE" id="PS50109">
    <property type="entry name" value="HIS_KIN"/>
    <property type="match status" value="1"/>
</dbReference>
<evidence type="ECO:0000256" key="6">
    <source>
        <dbReference type="ARBA" id="ARBA00023012"/>
    </source>
</evidence>
<feature type="transmembrane region" description="Helical" evidence="7">
    <location>
        <begin position="213"/>
        <end position="232"/>
    </location>
</feature>
<dbReference type="SUPFAM" id="SSF47384">
    <property type="entry name" value="Homodimeric domain of signal transducing histidine kinase"/>
    <property type="match status" value="1"/>
</dbReference>
<keyword evidence="4" id="KW-0808">Transferase</keyword>
<dbReference type="GO" id="GO:0016036">
    <property type="term" value="P:cellular response to phosphate starvation"/>
    <property type="evidence" value="ECO:0007669"/>
    <property type="project" value="TreeGrafter"/>
</dbReference>
<name>A0A928YRQ3_9SPHI</name>
<dbReference type="InterPro" id="IPR050351">
    <property type="entry name" value="BphY/WalK/GraS-like"/>
</dbReference>
<comment type="catalytic activity">
    <reaction evidence="1">
        <text>ATP + protein L-histidine = ADP + protein N-phospho-L-histidine.</text>
        <dbReference type="EC" id="2.7.13.3"/>
    </reaction>
</comment>
<dbReference type="CDD" id="cd00075">
    <property type="entry name" value="HATPase"/>
    <property type="match status" value="1"/>
</dbReference>
<evidence type="ECO:0000256" key="1">
    <source>
        <dbReference type="ARBA" id="ARBA00000085"/>
    </source>
</evidence>
<dbReference type="GO" id="GO:0000155">
    <property type="term" value="F:phosphorelay sensor kinase activity"/>
    <property type="evidence" value="ECO:0007669"/>
    <property type="project" value="InterPro"/>
</dbReference>
<sequence length="471" mass="54644">MKKKHIPISIISFIILFSVQYMLIFNTFSLRNSQYQVQERKTLDSAYRSLLSNDKLYPGAQAIIDSIIKPKYAEFEKLYTSSSDQFNRFSEEFCDTLLTELRRRSIMDSVFRALVIENQLDKNLEYALLITDLQITFDGKKYIDIVPSNSSYIRTQHKKSFVIIDGNLSEINPQNLITGLTVSTPLAHSYKINFSLHADDLDSRFQKIIKQMAPTLLLSFTSIILVVGLYYLTYRNWIRQKKMTEMTSDFLNSITHEFNTPITTIAVANKTLQNMELPVSMDKKQEITNIVQRQIVRLQKLIKQALNITQLNKYELQKEEYVLDELLTEIVNDYKLSLSGNTEILIDNPEVIKKIKIKLNKFLFITTIYNIFDNAIKYNISELKVIQVSFTKKENKVAICIQDNGIGLSDKQRKSIFQKFYRGSSSNKLPGLGLGLFYVMKVAEAHEWNLELESEINKGSKFYVWMDVIHP</sequence>
<keyword evidence="7" id="KW-0812">Transmembrane</keyword>
<evidence type="ECO:0000256" key="7">
    <source>
        <dbReference type="SAM" id="Phobius"/>
    </source>
</evidence>
<keyword evidence="10" id="KW-1185">Reference proteome</keyword>
<dbReference type="SMART" id="SM00388">
    <property type="entry name" value="HisKA"/>
    <property type="match status" value="1"/>
</dbReference>
<keyword evidence="6" id="KW-0902">Two-component regulatory system</keyword>
<evidence type="ECO:0000259" key="8">
    <source>
        <dbReference type="PROSITE" id="PS50109"/>
    </source>
</evidence>
<dbReference type="Pfam" id="PF02518">
    <property type="entry name" value="HATPase_c"/>
    <property type="match status" value="1"/>
</dbReference>
<dbReference type="InterPro" id="IPR003661">
    <property type="entry name" value="HisK_dim/P_dom"/>
</dbReference>
<evidence type="ECO:0000256" key="5">
    <source>
        <dbReference type="ARBA" id="ARBA00022777"/>
    </source>
</evidence>
<dbReference type="RefSeq" id="WP_196936331.1">
    <property type="nucleotide sequence ID" value="NZ_MU158698.1"/>
</dbReference>
<dbReference type="PRINTS" id="PR00344">
    <property type="entry name" value="BCTRLSENSOR"/>
</dbReference>
<keyword evidence="7" id="KW-0472">Membrane</keyword>
<dbReference type="AlphaFoldDB" id="A0A928YRQ3"/>
<accession>A0A928YRQ3</accession>
<dbReference type="SUPFAM" id="SSF55874">
    <property type="entry name" value="ATPase domain of HSP90 chaperone/DNA topoisomerase II/histidine kinase"/>
    <property type="match status" value="1"/>
</dbReference>
<evidence type="ECO:0000256" key="4">
    <source>
        <dbReference type="ARBA" id="ARBA00022679"/>
    </source>
</evidence>
<dbReference type="CDD" id="cd00082">
    <property type="entry name" value="HisKA"/>
    <property type="match status" value="1"/>
</dbReference>
<dbReference type="GO" id="GO:0005886">
    <property type="term" value="C:plasma membrane"/>
    <property type="evidence" value="ECO:0007669"/>
    <property type="project" value="TreeGrafter"/>
</dbReference>
<keyword evidence="7" id="KW-1133">Transmembrane helix</keyword>
<protein>
    <recommendedName>
        <fullName evidence="2">histidine kinase</fullName>
        <ecNumber evidence="2">2.7.13.3</ecNumber>
    </recommendedName>
</protein>
<evidence type="ECO:0000313" key="10">
    <source>
        <dbReference type="Proteomes" id="UP000616201"/>
    </source>
</evidence>
<evidence type="ECO:0000313" key="9">
    <source>
        <dbReference type="EMBL" id="MBE8714420.1"/>
    </source>
</evidence>
<feature type="transmembrane region" description="Helical" evidence="7">
    <location>
        <begin position="6"/>
        <end position="25"/>
    </location>
</feature>
<dbReference type="InterPro" id="IPR036097">
    <property type="entry name" value="HisK_dim/P_sf"/>
</dbReference>
<dbReference type="Gene3D" id="3.30.565.10">
    <property type="entry name" value="Histidine kinase-like ATPase, C-terminal domain"/>
    <property type="match status" value="1"/>
</dbReference>
<dbReference type="PANTHER" id="PTHR45453:SF1">
    <property type="entry name" value="PHOSPHATE REGULON SENSOR PROTEIN PHOR"/>
    <property type="match status" value="1"/>
</dbReference>
<gene>
    <name evidence="9" type="ORF">C4F49_12080</name>
</gene>
<dbReference type="SMART" id="SM00387">
    <property type="entry name" value="HATPase_c"/>
    <property type="match status" value="1"/>
</dbReference>
<dbReference type="GO" id="GO:0004721">
    <property type="term" value="F:phosphoprotein phosphatase activity"/>
    <property type="evidence" value="ECO:0007669"/>
    <property type="project" value="TreeGrafter"/>
</dbReference>
<proteinExistence type="predicted"/>
<feature type="domain" description="Histidine kinase" evidence="8">
    <location>
        <begin position="253"/>
        <end position="470"/>
    </location>
</feature>
<organism evidence="9 10">
    <name type="scientific">Sphingobacterium hungaricum</name>
    <dbReference type="NCBI Taxonomy" id="2082723"/>
    <lineage>
        <taxon>Bacteria</taxon>
        <taxon>Pseudomonadati</taxon>
        <taxon>Bacteroidota</taxon>
        <taxon>Sphingobacteriia</taxon>
        <taxon>Sphingobacteriales</taxon>
        <taxon>Sphingobacteriaceae</taxon>
        <taxon>Sphingobacterium</taxon>
    </lineage>
</organism>
<dbReference type="Gene3D" id="1.10.287.130">
    <property type="match status" value="1"/>
</dbReference>
<reference evidence="9" key="1">
    <citation type="submission" date="2018-02" db="EMBL/GenBank/DDBJ databases">
        <authorList>
            <person name="Vasarhelyi B.M."/>
            <person name="Deshmukh S."/>
            <person name="Balint B."/>
            <person name="Kukolya J."/>
        </authorList>
    </citation>
    <scope>NUCLEOTIDE SEQUENCE</scope>
    <source>
        <strain evidence="9">KB22</strain>
    </source>
</reference>
<dbReference type="Pfam" id="PF00512">
    <property type="entry name" value="HisKA"/>
    <property type="match status" value="1"/>
</dbReference>
<keyword evidence="5" id="KW-0418">Kinase</keyword>
<evidence type="ECO:0000256" key="2">
    <source>
        <dbReference type="ARBA" id="ARBA00012438"/>
    </source>
</evidence>
<dbReference type="InterPro" id="IPR005467">
    <property type="entry name" value="His_kinase_dom"/>
</dbReference>
<dbReference type="EC" id="2.7.13.3" evidence="2"/>
<dbReference type="InterPro" id="IPR004358">
    <property type="entry name" value="Sig_transdc_His_kin-like_C"/>
</dbReference>
<comment type="caution">
    <text evidence="9">The sequence shown here is derived from an EMBL/GenBank/DDBJ whole genome shotgun (WGS) entry which is preliminary data.</text>
</comment>
<dbReference type="EMBL" id="PRDK01000006">
    <property type="protein sequence ID" value="MBE8714420.1"/>
    <property type="molecule type" value="Genomic_DNA"/>
</dbReference>
<keyword evidence="3" id="KW-0597">Phosphoprotein</keyword>
<dbReference type="InterPro" id="IPR036890">
    <property type="entry name" value="HATPase_C_sf"/>
</dbReference>
<dbReference type="Proteomes" id="UP000616201">
    <property type="component" value="Unassembled WGS sequence"/>
</dbReference>
<dbReference type="PANTHER" id="PTHR45453">
    <property type="entry name" value="PHOSPHATE REGULON SENSOR PROTEIN PHOR"/>
    <property type="match status" value="1"/>
</dbReference>
<dbReference type="InterPro" id="IPR003594">
    <property type="entry name" value="HATPase_dom"/>
</dbReference>
<evidence type="ECO:0000256" key="3">
    <source>
        <dbReference type="ARBA" id="ARBA00022553"/>
    </source>
</evidence>